<comment type="caution">
    <text evidence="1">The sequence shown here is derived from an EMBL/GenBank/DDBJ whole genome shotgun (WGS) entry which is preliminary data.</text>
</comment>
<evidence type="ECO:0000313" key="1">
    <source>
        <dbReference type="EMBL" id="MBI0314734.1"/>
    </source>
</evidence>
<accession>A0ABS0RBI6</accession>
<evidence type="ECO:0000313" key="2">
    <source>
        <dbReference type="Proteomes" id="UP000638849"/>
    </source>
</evidence>
<organism evidence="1 2">
    <name type="scientific">Streptomyces javensis</name>
    <dbReference type="NCBI Taxonomy" id="114698"/>
    <lineage>
        <taxon>Bacteria</taxon>
        <taxon>Bacillati</taxon>
        <taxon>Actinomycetota</taxon>
        <taxon>Actinomycetes</taxon>
        <taxon>Kitasatosporales</taxon>
        <taxon>Streptomycetaceae</taxon>
        <taxon>Streptomyces</taxon>
        <taxon>Streptomyces violaceusniger group</taxon>
    </lineage>
</organism>
<dbReference type="RefSeq" id="WP_198277740.1">
    <property type="nucleotide sequence ID" value="NZ_BAAAIF010000018.1"/>
</dbReference>
<sequence length="267" mass="29680">MTTNPTNYPAEHADYLTEVDARQAAATDGDWGVYDQGTLVEVVAGLEETGHGYRCRRQIARLDEEPIDNIPEHADWDEEQDYAQLLADATFMAKAPSDIRRLLQIVQEQYQRAAAAEAQLRTIAEVLAPASQPRRVPTDPDTPLAQSIAWLADRAETLNARMQLVRDFRVPLKNRLGGYAELTVERGPGPYDSKWAVTDGAFFGKRVWSDGAWRPIVDFRTSSVYRFGLEDALALAEEVAGIEGAAHDAAIRDLENQDTPGPQEDTR</sequence>
<dbReference type="Proteomes" id="UP000638849">
    <property type="component" value="Unassembled WGS sequence"/>
</dbReference>
<protein>
    <submittedName>
        <fullName evidence="1">Uncharacterized protein</fullName>
    </submittedName>
</protein>
<dbReference type="EMBL" id="JAEEAQ010000146">
    <property type="protein sequence ID" value="MBI0314734.1"/>
    <property type="molecule type" value="Genomic_DNA"/>
</dbReference>
<keyword evidence="2" id="KW-1185">Reference proteome</keyword>
<name>A0ABS0RBI6_9ACTN</name>
<proteinExistence type="predicted"/>
<gene>
    <name evidence="1" type="ORF">JBF12_17400</name>
</gene>
<reference evidence="1 2" key="1">
    <citation type="submission" date="2020-12" db="EMBL/GenBank/DDBJ databases">
        <authorList>
            <person name="Kusuma A.B."/>
            <person name="Nouioui I."/>
            <person name="Goodfellow M."/>
        </authorList>
    </citation>
    <scope>NUCLEOTIDE SEQUENCE [LARGE SCALE GENOMIC DNA]</scope>
    <source>
        <strain evidence="1 2">DSM 41764</strain>
    </source>
</reference>